<feature type="region of interest" description="Disordered" evidence="1">
    <location>
        <begin position="183"/>
        <end position="259"/>
    </location>
</feature>
<gene>
    <name evidence="2" type="primary">Contig5634.g6037</name>
    <name evidence="2" type="ORF">STYLEM_4908</name>
</gene>
<feature type="compositionally biased region" description="Basic and acidic residues" evidence="1">
    <location>
        <begin position="185"/>
        <end position="199"/>
    </location>
</feature>
<reference evidence="2 3" key="1">
    <citation type="submission" date="2014-06" db="EMBL/GenBank/DDBJ databases">
        <authorList>
            <person name="Swart Estienne"/>
        </authorList>
    </citation>
    <scope>NUCLEOTIDE SEQUENCE [LARGE SCALE GENOMIC DNA]</scope>
    <source>
        <strain evidence="2 3">130c</strain>
    </source>
</reference>
<accession>A0A078A259</accession>
<sequence>MQKIYGTKVQQGNPLEDVEREMKQQAYLSGMQNIYGHYNVQAPSIYYDPDSQTIHTFKDIPYLNPMQKLYGPSVQSEQSQAQDFIAKRKGQKQSHKRNADDDESVKPTTPQDKQMKQLNQLKDIYGIEDPFKQPHQQHHKKPHKETSQKPHHHKKDTDPDMKPMTPSEKTKMFSSALNKIYGVKPDQKPYKPVDQETFEKQQSSIKHKAYKKTLEKIYGKKIDKDEKTGKHEVVDWDSEYKPRKDRKNQATSVQSDDEE</sequence>
<feature type="compositionally biased region" description="Polar residues" evidence="1">
    <location>
        <begin position="249"/>
        <end position="259"/>
    </location>
</feature>
<feature type="compositionally biased region" description="Basic residues" evidence="1">
    <location>
        <begin position="135"/>
        <end position="154"/>
    </location>
</feature>
<dbReference type="EMBL" id="CCKQ01004753">
    <property type="protein sequence ID" value="CDW75912.1"/>
    <property type="molecule type" value="Genomic_DNA"/>
</dbReference>
<evidence type="ECO:0000313" key="2">
    <source>
        <dbReference type="EMBL" id="CDW75912.1"/>
    </source>
</evidence>
<feature type="compositionally biased region" description="Basic and acidic residues" evidence="1">
    <location>
        <begin position="212"/>
        <end position="242"/>
    </location>
</feature>
<organism evidence="2 3">
    <name type="scientific">Stylonychia lemnae</name>
    <name type="common">Ciliate</name>
    <dbReference type="NCBI Taxonomy" id="5949"/>
    <lineage>
        <taxon>Eukaryota</taxon>
        <taxon>Sar</taxon>
        <taxon>Alveolata</taxon>
        <taxon>Ciliophora</taxon>
        <taxon>Intramacronucleata</taxon>
        <taxon>Spirotrichea</taxon>
        <taxon>Stichotrichia</taxon>
        <taxon>Sporadotrichida</taxon>
        <taxon>Oxytrichidae</taxon>
        <taxon>Stylonychinae</taxon>
        <taxon>Stylonychia</taxon>
    </lineage>
</organism>
<evidence type="ECO:0000256" key="1">
    <source>
        <dbReference type="SAM" id="MobiDB-lite"/>
    </source>
</evidence>
<feature type="compositionally biased region" description="Basic residues" evidence="1">
    <location>
        <begin position="87"/>
        <end position="96"/>
    </location>
</feature>
<evidence type="ECO:0000313" key="3">
    <source>
        <dbReference type="Proteomes" id="UP000039865"/>
    </source>
</evidence>
<name>A0A078A259_STYLE</name>
<feature type="compositionally biased region" description="Polar residues" evidence="1">
    <location>
        <begin position="106"/>
        <end position="120"/>
    </location>
</feature>
<feature type="compositionally biased region" description="Polar residues" evidence="1">
    <location>
        <begin position="73"/>
        <end position="82"/>
    </location>
</feature>
<dbReference type="InParanoid" id="A0A078A259"/>
<keyword evidence="3" id="KW-1185">Reference proteome</keyword>
<dbReference type="Proteomes" id="UP000039865">
    <property type="component" value="Unassembled WGS sequence"/>
</dbReference>
<feature type="region of interest" description="Disordered" evidence="1">
    <location>
        <begin position="72"/>
        <end position="168"/>
    </location>
</feature>
<proteinExistence type="predicted"/>
<dbReference type="AlphaFoldDB" id="A0A078A259"/>
<protein>
    <submittedName>
        <fullName evidence="2">Uncharacterized protein</fullName>
    </submittedName>
</protein>